<feature type="transmembrane region" description="Helical" evidence="2">
    <location>
        <begin position="72"/>
        <end position="91"/>
    </location>
</feature>
<sequence length="432" mass="41917">MKARWGRLAAGCLVMAMIGFIYGWSVFSAPLVEEFGWAPSALSFTFTLLMWAFCGGGIVGGRLVRRMGARPVIWLAAAMTLAAFASTALLARADAPWLLYLTYGILGGGGVGIGYTAAMGAVMAWFPDRAGLASGMMLLCYCLSTMVLSSAAAWLFGAVGWRPAFALLGVGTSAVVAAAAAFLSPPAAGDVVRGGAEGTGAPGGKAADPAPGAADAAEAPGAAAAASAPGAAPSPAGATTAAMLRTPAFWAYATWMVIVSCIGLAVIGSANQLAVAAGAAPAAAVAAVGALALCNGLGRLAMGVVFDALGTATCTLATSAVLAASVGLLAGAIVAGSVPVAFAGMVLAGLGAGGISVIGSSFTATAFGETHYAENLAVLNLALIPAALAGPLALSVPLTAGAGYLPGLAALAAAAALAAGVSLALRRLLRNS</sequence>
<feature type="transmembrane region" description="Helical" evidence="2">
    <location>
        <begin position="306"/>
        <end position="334"/>
    </location>
</feature>
<dbReference type="Pfam" id="PF07690">
    <property type="entry name" value="MFS_1"/>
    <property type="match status" value="1"/>
</dbReference>
<accession>A0ABS9WHZ7</accession>
<feature type="transmembrane region" description="Helical" evidence="2">
    <location>
        <begin position="97"/>
        <end position="126"/>
    </location>
</feature>
<feature type="transmembrane region" description="Helical" evidence="2">
    <location>
        <begin position="7"/>
        <end position="25"/>
    </location>
</feature>
<evidence type="ECO:0000256" key="2">
    <source>
        <dbReference type="SAM" id="Phobius"/>
    </source>
</evidence>
<protein>
    <submittedName>
        <fullName evidence="3">MFS transporter</fullName>
    </submittedName>
</protein>
<name>A0ABS9WHZ7_9ACTN</name>
<dbReference type="EMBL" id="JAJMLW010000003">
    <property type="protein sequence ID" value="MCI2242489.1"/>
    <property type="molecule type" value="Genomic_DNA"/>
</dbReference>
<keyword evidence="2" id="KW-1133">Transmembrane helix</keyword>
<dbReference type="Gene3D" id="1.20.1250.20">
    <property type="entry name" value="MFS general substrate transporter like domains"/>
    <property type="match status" value="1"/>
</dbReference>
<feature type="transmembrane region" description="Helical" evidence="2">
    <location>
        <begin position="404"/>
        <end position="425"/>
    </location>
</feature>
<keyword evidence="4" id="KW-1185">Reference proteome</keyword>
<dbReference type="InterPro" id="IPR050327">
    <property type="entry name" value="Proton-linked_MCT"/>
</dbReference>
<evidence type="ECO:0000256" key="1">
    <source>
        <dbReference type="SAM" id="MobiDB-lite"/>
    </source>
</evidence>
<evidence type="ECO:0000313" key="3">
    <source>
        <dbReference type="EMBL" id="MCI2242489.1"/>
    </source>
</evidence>
<reference evidence="3" key="1">
    <citation type="submission" date="2021-11" db="EMBL/GenBank/DDBJ databases">
        <title>A Novel Adlercreutzia Species, isolated from a Allomyrina dichotoma larva feces.</title>
        <authorList>
            <person name="Suh M.K."/>
        </authorList>
    </citation>
    <scope>NUCLEOTIDE SEQUENCE</scope>
    <source>
        <strain evidence="3">JBNU-10</strain>
    </source>
</reference>
<dbReference type="RefSeq" id="WP_242165810.1">
    <property type="nucleotide sequence ID" value="NZ_JAJMLW010000003.1"/>
</dbReference>
<dbReference type="InterPro" id="IPR036259">
    <property type="entry name" value="MFS_trans_sf"/>
</dbReference>
<proteinExistence type="predicted"/>
<gene>
    <name evidence="3" type="ORF">LPT13_09005</name>
</gene>
<feature type="region of interest" description="Disordered" evidence="1">
    <location>
        <begin position="194"/>
        <end position="215"/>
    </location>
</feature>
<comment type="caution">
    <text evidence="3">The sequence shown here is derived from an EMBL/GenBank/DDBJ whole genome shotgun (WGS) entry which is preliminary data.</text>
</comment>
<feature type="transmembrane region" description="Helical" evidence="2">
    <location>
        <begin position="249"/>
        <end position="267"/>
    </location>
</feature>
<keyword evidence="2" id="KW-0812">Transmembrane</keyword>
<feature type="transmembrane region" description="Helical" evidence="2">
    <location>
        <begin position="138"/>
        <end position="158"/>
    </location>
</feature>
<keyword evidence="2" id="KW-0472">Membrane</keyword>
<feature type="transmembrane region" description="Helical" evidence="2">
    <location>
        <begin position="37"/>
        <end position="60"/>
    </location>
</feature>
<dbReference type="InterPro" id="IPR011701">
    <property type="entry name" value="MFS"/>
</dbReference>
<organism evidence="3 4">
    <name type="scientific">Adlercreutzia faecimuris</name>
    <dbReference type="NCBI Taxonomy" id="2897341"/>
    <lineage>
        <taxon>Bacteria</taxon>
        <taxon>Bacillati</taxon>
        <taxon>Actinomycetota</taxon>
        <taxon>Coriobacteriia</taxon>
        <taxon>Eggerthellales</taxon>
        <taxon>Eggerthellaceae</taxon>
        <taxon>Adlercreutzia</taxon>
    </lineage>
</organism>
<feature type="transmembrane region" description="Helical" evidence="2">
    <location>
        <begin position="376"/>
        <end position="398"/>
    </location>
</feature>
<dbReference type="SUPFAM" id="SSF103473">
    <property type="entry name" value="MFS general substrate transporter"/>
    <property type="match status" value="1"/>
</dbReference>
<feature type="transmembrane region" description="Helical" evidence="2">
    <location>
        <begin position="340"/>
        <end position="364"/>
    </location>
</feature>
<feature type="compositionally biased region" description="Low complexity" evidence="1">
    <location>
        <begin position="204"/>
        <end position="215"/>
    </location>
</feature>
<dbReference type="Proteomes" id="UP001430755">
    <property type="component" value="Unassembled WGS sequence"/>
</dbReference>
<feature type="transmembrane region" description="Helical" evidence="2">
    <location>
        <begin position="273"/>
        <end position="294"/>
    </location>
</feature>
<feature type="transmembrane region" description="Helical" evidence="2">
    <location>
        <begin position="164"/>
        <end position="183"/>
    </location>
</feature>
<dbReference type="PANTHER" id="PTHR11360:SF304">
    <property type="entry name" value="MFS DOMAIN-CONTAINING PROTEIN"/>
    <property type="match status" value="1"/>
</dbReference>
<evidence type="ECO:0000313" key="4">
    <source>
        <dbReference type="Proteomes" id="UP001430755"/>
    </source>
</evidence>
<dbReference type="PANTHER" id="PTHR11360">
    <property type="entry name" value="MONOCARBOXYLATE TRANSPORTER"/>
    <property type="match status" value="1"/>
</dbReference>